<name>A0A6J1WZS2_GALME</name>
<dbReference type="PANTHER" id="PTHR36299:SF4">
    <property type="entry name" value="GH07892P-RELATED"/>
    <property type="match status" value="1"/>
</dbReference>
<dbReference type="RefSeq" id="XP_026758593.3">
    <property type="nucleotide sequence ID" value="XM_026902792.3"/>
</dbReference>
<dbReference type="PANTHER" id="PTHR36299">
    <property type="entry name" value="AGAP008005-PA"/>
    <property type="match status" value="1"/>
</dbReference>
<reference evidence="5" key="1">
    <citation type="submission" date="2025-08" db="UniProtKB">
        <authorList>
            <consortium name="RefSeq"/>
        </authorList>
    </citation>
    <scope>IDENTIFICATION</scope>
    <source>
        <tissue evidence="5">Whole larvae</tissue>
    </source>
</reference>
<dbReference type="GeneID" id="113518040"/>
<dbReference type="InterPro" id="IPR036010">
    <property type="entry name" value="2Fe-2S_ferredoxin-like_sf"/>
</dbReference>
<dbReference type="InParanoid" id="A0A6J1WZS2"/>
<organism evidence="4 5">
    <name type="scientific">Galleria mellonella</name>
    <name type="common">Greater wax moth</name>
    <dbReference type="NCBI Taxonomy" id="7137"/>
    <lineage>
        <taxon>Eukaryota</taxon>
        <taxon>Metazoa</taxon>
        <taxon>Ecdysozoa</taxon>
        <taxon>Arthropoda</taxon>
        <taxon>Hexapoda</taxon>
        <taxon>Insecta</taxon>
        <taxon>Pterygota</taxon>
        <taxon>Neoptera</taxon>
        <taxon>Endopterygota</taxon>
        <taxon>Lepidoptera</taxon>
        <taxon>Glossata</taxon>
        <taxon>Ditrysia</taxon>
        <taxon>Pyraloidea</taxon>
        <taxon>Pyralidae</taxon>
        <taxon>Galleriinae</taxon>
        <taxon>Galleria</taxon>
    </lineage>
</organism>
<dbReference type="AlphaFoldDB" id="A0A6J1WZS2"/>
<evidence type="ECO:0000256" key="2">
    <source>
        <dbReference type="SAM" id="SignalP"/>
    </source>
</evidence>
<feature type="domain" description="DUF4773" evidence="3">
    <location>
        <begin position="143"/>
        <end position="258"/>
    </location>
</feature>
<dbReference type="InterPro" id="IPR031941">
    <property type="entry name" value="DUF4773"/>
</dbReference>
<evidence type="ECO:0000256" key="1">
    <source>
        <dbReference type="SAM" id="MobiDB-lite"/>
    </source>
</evidence>
<evidence type="ECO:0000259" key="3">
    <source>
        <dbReference type="Pfam" id="PF15998"/>
    </source>
</evidence>
<feature type="chain" id="PRO_5045231642" evidence="2">
    <location>
        <begin position="22"/>
        <end position="341"/>
    </location>
</feature>
<keyword evidence="2" id="KW-0732">Signal</keyword>
<dbReference type="Pfam" id="PF15998">
    <property type="entry name" value="DUF4773"/>
    <property type="match status" value="1"/>
</dbReference>
<dbReference type="SUPFAM" id="SSF54292">
    <property type="entry name" value="2Fe-2S ferredoxin-like"/>
    <property type="match status" value="1"/>
</dbReference>
<protein>
    <submittedName>
        <fullName evidence="5">Uncharacterized protein LOC113518040</fullName>
    </submittedName>
</protein>
<feature type="signal peptide" evidence="2">
    <location>
        <begin position="1"/>
        <end position="21"/>
    </location>
</feature>
<feature type="region of interest" description="Disordered" evidence="1">
    <location>
        <begin position="302"/>
        <end position="326"/>
    </location>
</feature>
<dbReference type="Proteomes" id="UP001652740">
    <property type="component" value="Unplaced"/>
</dbReference>
<accession>A0A6J1WZS2</accession>
<dbReference type="KEGG" id="gmw:113518040"/>
<proteinExistence type="predicted"/>
<feature type="compositionally biased region" description="Gly residues" evidence="1">
    <location>
        <begin position="302"/>
        <end position="311"/>
    </location>
</feature>
<evidence type="ECO:0000313" key="4">
    <source>
        <dbReference type="Proteomes" id="UP001652740"/>
    </source>
</evidence>
<gene>
    <name evidence="5" type="primary">LOC113518040</name>
</gene>
<dbReference type="GO" id="GO:0051536">
    <property type="term" value="F:iron-sulfur cluster binding"/>
    <property type="evidence" value="ECO:0007669"/>
    <property type="project" value="InterPro"/>
</dbReference>
<keyword evidence="4" id="KW-1185">Reference proteome</keyword>
<evidence type="ECO:0000313" key="5">
    <source>
        <dbReference type="RefSeq" id="XP_026758593.3"/>
    </source>
</evidence>
<sequence>MRKMILIMKCFLVLLVSYTTAWTNTGSFEFIFNQDRPYETININIPRSIWKQAFNPPPFLKSSVTIVVPVHVPQDDNEVEYDADDEVTEINEVIETTVVNDEVIQEVVAETTVIPNVTESSVQDEEITTTESQQVTGQLLRFPCACRNGQCGCCTGAILERFNMKACGNISFIPEDFVFDVRLSVNNNTMIRRRVSASDPPPICFNPRVAPFVRVCAEISNIRIRNRNAFACLDIDADIGGFSIYSASFRCFGLGSSGIQTGLKPKPISSGPKPVNLFGNSDRDDDESGFLQNAASAVLGGGGSESNGLFGGSSSNDDDDGPLDAIGDVVEDLFDGRRLDY</sequence>